<evidence type="ECO:0000313" key="3">
    <source>
        <dbReference type="Proteomes" id="UP000248340"/>
    </source>
</evidence>
<evidence type="ECO:0000313" key="2">
    <source>
        <dbReference type="EMBL" id="PYH75527.1"/>
    </source>
</evidence>
<keyword evidence="1" id="KW-1133">Transmembrane helix</keyword>
<dbReference type="RefSeq" id="XP_025485727.1">
    <property type="nucleotide sequence ID" value="XM_025630705.1"/>
</dbReference>
<proteinExistence type="predicted"/>
<keyword evidence="3" id="KW-1185">Reference proteome</keyword>
<organism evidence="2 3">
    <name type="scientific">Aspergillus uvarum CBS 121591</name>
    <dbReference type="NCBI Taxonomy" id="1448315"/>
    <lineage>
        <taxon>Eukaryota</taxon>
        <taxon>Fungi</taxon>
        <taxon>Dikarya</taxon>
        <taxon>Ascomycota</taxon>
        <taxon>Pezizomycotina</taxon>
        <taxon>Eurotiomycetes</taxon>
        <taxon>Eurotiomycetidae</taxon>
        <taxon>Eurotiales</taxon>
        <taxon>Aspergillaceae</taxon>
        <taxon>Aspergillus</taxon>
        <taxon>Aspergillus subgen. Circumdati</taxon>
    </lineage>
</organism>
<dbReference type="VEuPathDB" id="FungiDB:BO82DRAFT_21154"/>
<feature type="transmembrane region" description="Helical" evidence="1">
    <location>
        <begin position="6"/>
        <end position="25"/>
    </location>
</feature>
<dbReference type="Proteomes" id="UP000248340">
    <property type="component" value="Unassembled WGS sequence"/>
</dbReference>
<keyword evidence="1" id="KW-0472">Membrane</keyword>
<name>A0A319BT55_9EURO</name>
<reference evidence="2 3" key="1">
    <citation type="submission" date="2016-12" db="EMBL/GenBank/DDBJ databases">
        <title>The genomes of Aspergillus section Nigri reveals drivers in fungal speciation.</title>
        <authorList>
            <consortium name="DOE Joint Genome Institute"/>
            <person name="Vesth T.C."/>
            <person name="Nybo J."/>
            <person name="Theobald S."/>
            <person name="Brandl J."/>
            <person name="Frisvad J.C."/>
            <person name="Nielsen K.F."/>
            <person name="Lyhne E.K."/>
            <person name="Kogle M.E."/>
            <person name="Kuo A."/>
            <person name="Riley R."/>
            <person name="Clum A."/>
            <person name="Nolan M."/>
            <person name="Lipzen A."/>
            <person name="Salamov A."/>
            <person name="Henrissat B."/>
            <person name="Wiebenga A."/>
            <person name="De Vries R.P."/>
            <person name="Grigoriev I.V."/>
            <person name="Mortensen U.H."/>
            <person name="Andersen M.R."/>
            <person name="Baker S.E."/>
        </authorList>
    </citation>
    <scope>NUCLEOTIDE SEQUENCE [LARGE SCALE GENOMIC DNA]</scope>
    <source>
        <strain evidence="2 3">CBS 121591</strain>
    </source>
</reference>
<gene>
    <name evidence="2" type="ORF">BO82DRAFT_21154</name>
</gene>
<protein>
    <submittedName>
        <fullName evidence="2">Uncharacterized protein</fullName>
    </submittedName>
</protein>
<sequence>MDDVFAPSLFLLDFFFSLFLLGQFAKNRTSFRPSSVPLALALPAVPWPQYDGAQISLASTESPGEDSFPPQHKTHPVSQFHSLGVWFFSFGDMIWNSAIGPHV</sequence>
<keyword evidence="1" id="KW-0812">Transmembrane</keyword>
<accession>A0A319BT55</accession>
<dbReference type="EMBL" id="KZ821788">
    <property type="protein sequence ID" value="PYH75527.1"/>
    <property type="molecule type" value="Genomic_DNA"/>
</dbReference>
<evidence type="ECO:0000256" key="1">
    <source>
        <dbReference type="SAM" id="Phobius"/>
    </source>
</evidence>
<dbReference type="GeneID" id="37133446"/>
<dbReference type="AlphaFoldDB" id="A0A319BT55"/>